<evidence type="ECO:0000256" key="8">
    <source>
        <dbReference type="ARBA" id="ARBA00023136"/>
    </source>
</evidence>
<dbReference type="GO" id="GO:0012505">
    <property type="term" value="C:endomembrane system"/>
    <property type="evidence" value="ECO:0007669"/>
    <property type="project" value="UniProtKB-SubCell"/>
</dbReference>
<keyword evidence="13" id="KW-1185">Reference proteome</keyword>
<dbReference type="GO" id="GO:0032259">
    <property type="term" value="P:methylation"/>
    <property type="evidence" value="ECO:0007669"/>
    <property type="project" value="UniProtKB-KW"/>
</dbReference>
<proteinExistence type="inferred from homology"/>
<dbReference type="GO" id="GO:0008168">
    <property type="term" value="F:methyltransferase activity"/>
    <property type="evidence" value="ECO:0007669"/>
    <property type="project" value="UniProtKB-UniRule"/>
</dbReference>
<dbReference type="PANTHER" id="PTHR10108">
    <property type="entry name" value="SAM-DEPENDENT METHYLTRANSFERASE"/>
    <property type="match status" value="1"/>
</dbReference>
<evidence type="ECO:0000256" key="5">
    <source>
        <dbReference type="ARBA" id="ARBA00022692"/>
    </source>
</evidence>
<keyword evidence="3 11" id="KW-0489">Methyltransferase</keyword>
<evidence type="ECO:0000256" key="9">
    <source>
        <dbReference type="ARBA" id="ARBA00023180"/>
    </source>
</evidence>
<comment type="similarity">
    <text evidence="2 11">Belongs to the methyltransferase superfamily.</text>
</comment>
<dbReference type="FunFam" id="3.40.50.150:FF:000119">
    <property type="entry name" value="probable pectin methyltransferase QUA2"/>
    <property type="match status" value="1"/>
</dbReference>
<dbReference type="CDD" id="cd02440">
    <property type="entry name" value="AdoMet_MTases"/>
    <property type="match status" value="1"/>
</dbReference>
<reference evidence="12 13" key="1">
    <citation type="submission" date="2023-01" db="EMBL/GenBank/DDBJ databases">
        <authorList>
            <person name="Kreplak J."/>
        </authorList>
    </citation>
    <scope>NUCLEOTIDE SEQUENCE [LARGE SCALE GENOMIC DNA]</scope>
</reference>
<dbReference type="Pfam" id="PF03141">
    <property type="entry name" value="Methyltransf_29"/>
    <property type="match status" value="2"/>
</dbReference>
<keyword evidence="4 11" id="KW-0808">Transferase</keyword>
<dbReference type="EC" id="2.1.1.-" evidence="11"/>
<keyword evidence="8" id="KW-0472">Membrane</keyword>
<gene>
    <name evidence="12" type="ORF">VFH_VI085000</name>
</gene>
<dbReference type="AlphaFoldDB" id="A0AAV1B7Q7"/>
<evidence type="ECO:0000256" key="11">
    <source>
        <dbReference type="RuleBase" id="RU366043"/>
    </source>
</evidence>
<sequence length="659" mass="74491">MRSSLSNKLWMIFGPKPPVNWLILCVISVLALIIVLGSSSASNAVDSSPRRPASLIYTNYRRIKERVAVDYLELKSVSSGGLRQKELGLCGKERENFVPCHNVSDNLVSGFEQGEELDRHCHVLKEEDQCLVRPPKEYKIPLRWPSGRDIIWSGNVKITKDQFLSSGSMTKRLMLLEENQIAFHSEDGMIFDGVKDYSRQIAEMIGLGSDTELRQAGVRTTLDINCGFGSFGAHLLSLNIMAVCVAGYEATGSQVQLSLERGLPAMIGNFIARQLPYPSLSFDMIHCAQCGIIWDEKDGMFLIEVDRVLKPGGYFVLTSPASKLPGSSREKKRITLNPLEELTQQLCWTLLAQQDETFIWQKTADLNCYESRKQQAIQLCKEGDDTQPYYKPLVSCISGTSSKRWIAIQNRSFDSELSSAALEIHGKYYLLEAFCLQFTSSSFSDIFSPFCSAFPFHEFPLIIAGVQPEDFYEDMHFWRSAVSNYWSLLTPLIFSDHPKRPGDEDPLPPYNMIRNVMDMSSNYGGLNAALLEAKKSVWVMNVVSARASNALPLILDRGFTGVMHDWCEPFPTYPRTYDMLHADGLLSQFMSERCSMIDLFLEMDRILRPEGWIILSDSVGTIEMVRTLATQVRWEARIIDLQNGSDQRLLVCQKPFLKK</sequence>
<evidence type="ECO:0000313" key="13">
    <source>
        <dbReference type="Proteomes" id="UP001157006"/>
    </source>
</evidence>
<evidence type="ECO:0000256" key="4">
    <source>
        <dbReference type="ARBA" id="ARBA00022679"/>
    </source>
</evidence>
<dbReference type="InterPro" id="IPR029063">
    <property type="entry name" value="SAM-dependent_MTases_sf"/>
</dbReference>
<protein>
    <recommendedName>
        <fullName evidence="11">Methyltransferase</fullName>
        <ecNumber evidence="11">2.1.1.-</ecNumber>
    </recommendedName>
</protein>
<evidence type="ECO:0000256" key="7">
    <source>
        <dbReference type="ARBA" id="ARBA00022989"/>
    </source>
</evidence>
<evidence type="ECO:0000256" key="10">
    <source>
        <dbReference type="ARBA" id="ARBA00037847"/>
    </source>
</evidence>
<evidence type="ECO:0000313" key="12">
    <source>
        <dbReference type="EMBL" id="CAI8617613.1"/>
    </source>
</evidence>
<dbReference type="GO" id="GO:0016020">
    <property type="term" value="C:membrane"/>
    <property type="evidence" value="ECO:0007669"/>
    <property type="project" value="UniProtKB-SubCell"/>
</dbReference>
<accession>A0AAV1B7Q7</accession>
<dbReference type="GO" id="GO:0005737">
    <property type="term" value="C:cytoplasm"/>
    <property type="evidence" value="ECO:0007669"/>
    <property type="project" value="TreeGrafter"/>
</dbReference>
<evidence type="ECO:0000256" key="3">
    <source>
        <dbReference type="ARBA" id="ARBA00022603"/>
    </source>
</evidence>
<evidence type="ECO:0000256" key="6">
    <source>
        <dbReference type="ARBA" id="ARBA00022968"/>
    </source>
</evidence>
<keyword evidence="5" id="KW-0812">Transmembrane</keyword>
<evidence type="ECO:0000256" key="2">
    <source>
        <dbReference type="ARBA" id="ARBA00008361"/>
    </source>
</evidence>
<evidence type="ECO:0000256" key="1">
    <source>
        <dbReference type="ARBA" id="ARBA00004606"/>
    </source>
</evidence>
<keyword evidence="9 11" id="KW-0325">Glycoprotein</keyword>
<dbReference type="SUPFAM" id="SSF53335">
    <property type="entry name" value="S-adenosyl-L-methionine-dependent methyltransferases"/>
    <property type="match status" value="2"/>
</dbReference>
<dbReference type="PANTHER" id="PTHR10108:SF1083">
    <property type="entry name" value="METHYLTRANSFERASE PMT4-RELATED"/>
    <property type="match status" value="1"/>
</dbReference>
<dbReference type="EMBL" id="OX451741">
    <property type="protein sequence ID" value="CAI8617613.1"/>
    <property type="molecule type" value="Genomic_DNA"/>
</dbReference>
<dbReference type="InterPro" id="IPR004159">
    <property type="entry name" value="Put_SAM_MeTrfase"/>
</dbReference>
<keyword evidence="7" id="KW-1133">Transmembrane helix</keyword>
<dbReference type="Gene3D" id="3.40.50.150">
    <property type="entry name" value="Vaccinia Virus protein VP39"/>
    <property type="match status" value="1"/>
</dbReference>
<name>A0AAV1B7Q7_VICFA</name>
<comment type="subcellular location">
    <subcellularLocation>
        <location evidence="10">Endomembrane system</location>
        <topology evidence="10">Single-pass membrane protein</topology>
    </subcellularLocation>
    <subcellularLocation>
        <location evidence="1 11">Membrane</location>
        <topology evidence="1 11">Single-pass type II membrane protein</topology>
    </subcellularLocation>
</comment>
<dbReference type="Proteomes" id="UP001157006">
    <property type="component" value="Chromosome 6"/>
</dbReference>
<organism evidence="12 13">
    <name type="scientific">Vicia faba</name>
    <name type="common">Broad bean</name>
    <name type="synonym">Faba vulgaris</name>
    <dbReference type="NCBI Taxonomy" id="3906"/>
    <lineage>
        <taxon>Eukaryota</taxon>
        <taxon>Viridiplantae</taxon>
        <taxon>Streptophyta</taxon>
        <taxon>Embryophyta</taxon>
        <taxon>Tracheophyta</taxon>
        <taxon>Spermatophyta</taxon>
        <taxon>Magnoliopsida</taxon>
        <taxon>eudicotyledons</taxon>
        <taxon>Gunneridae</taxon>
        <taxon>Pentapetalae</taxon>
        <taxon>rosids</taxon>
        <taxon>fabids</taxon>
        <taxon>Fabales</taxon>
        <taxon>Fabaceae</taxon>
        <taxon>Papilionoideae</taxon>
        <taxon>50 kb inversion clade</taxon>
        <taxon>NPAAA clade</taxon>
        <taxon>Hologalegina</taxon>
        <taxon>IRL clade</taxon>
        <taxon>Fabeae</taxon>
        <taxon>Vicia</taxon>
    </lineage>
</organism>
<keyword evidence="6 11" id="KW-0735">Signal-anchor</keyword>